<comment type="caution">
    <text evidence="1">The sequence shown here is derived from an EMBL/GenBank/DDBJ whole genome shotgun (WGS) entry which is preliminary data.</text>
</comment>
<dbReference type="EMBL" id="JAAFGW010000050">
    <property type="protein sequence ID" value="NDP47703.1"/>
    <property type="molecule type" value="Genomic_DNA"/>
</dbReference>
<dbReference type="Proteomes" id="UP000483432">
    <property type="component" value="Unassembled WGS sequence"/>
</dbReference>
<evidence type="ECO:0000313" key="2">
    <source>
        <dbReference type="Proteomes" id="UP000483432"/>
    </source>
</evidence>
<reference evidence="1 2" key="1">
    <citation type="submission" date="2019-09" db="EMBL/GenBank/DDBJ databases">
        <title>H2 Metabolism Revealed by Metagenomic Analysis in Subglacial Sediment of East Antarctica.</title>
        <authorList>
            <person name="Yang Z."/>
            <person name="Zhang Y."/>
            <person name="Lv Y."/>
            <person name="Yan W."/>
            <person name="Xiao X."/>
            <person name="Sun B."/>
            <person name="Ma H."/>
        </authorList>
    </citation>
    <scope>NUCLEOTIDE SEQUENCE [LARGE SCALE GENOMIC DNA]</scope>
    <source>
        <strain evidence="1">Bin2_2</strain>
    </source>
</reference>
<protein>
    <submittedName>
        <fullName evidence="1">CopG family transcriptional regulator</fullName>
    </submittedName>
</protein>
<sequence length="77" mass="8155">MRTTLTIDDDVLAAAKGLANLQHKSVGEVISALTRQALRPTVQKSKARNGVPLLPMRAGAAAVTPELVNQLRDELPG</sequence>
<name>A0A7C9P4L3_9PROT</name>
<organism evidence="1 2">
    <name type="scientific">Sulfuriferula multivorans</name>
    <dbReference type="NCBI Taxonomy" id="1559896"/>
    <lineage>
        <taxon>Bacteria</taxon>
        <taxon>Pseudomonadati</taxon>
        <taxon>Pseudomonadota</taxon>
        <taxon>Betaproteobacteria</taxon>
        <taxon>Nitrosomonadales</taxon>
        <taxon>Sulfuricellaceae</taxon>
        <taxon>Sulfuriferula</taxon>
    </lineage>
</organism>
<dbReference type="AlphaFoldDB" id="A0A7C9P4L3"/>
<gene>
    <name evidence="1" type="ORF">GZ085_04780</name>
</gene>
<evidence type="ECO:0000313" key="1">
    <source>
        <dbReference type="EMBL" id="NDP47703.1"/>
    </source>
</evidence>
<accession>A0A7C9P4L3</accession>
<proteinExistence type="predicted"/>